<evidence type="ECO:0000313" key="3">
    <source>
        <dbReference type="Proteomes" id="UP000298663"/>
    </source>
</evidence>
<accession>A0A4U5MCD7</accession>
<feature type="compositionally biased region" description="Basic and acidic residues" evidence="1">
    <location>
        <begin position="102"/>
        <end position="115"/>
    </location>
</feature>
<proteinExistence type="predicted"/>
<dbReference type="EMBL" id="AZBU02000008">
    <property type="protein sequence ID" value="TKR66702.1"/>
    <property type="molecule type" value="Genomic_DNA"/>
</dbReference>
<feature type="compositionally biased region" description="Basic and acidic residues" evidence="1">
    <location>
        <begin position="59"/>
        <end position="68"/>
    </location>
</feature>
<feature type="compositionally biased region" description="Basic and acidic residues" evidence="1">
    <location>
        <begin position="32"/>
        <end position="44"/>
    </location>
</feature>
<evidence type="ECO:0000313" key="2">
    <source>
        <dbReference type="EMBL" id="TKR66702.1"/>
    </source>
</evidence>
<sequence>MDSYELTETTYTESEPSSHSPTVSPKQSNSDAPHKPYHILDPEPYRPPPPSVFLASEETPVKFKDHKPLKNKKALSVAIDIEKRDGSVSSMESRSTSSIVKTSKDKKGSKDKDDVKKEEIVEDLVKLLKRMRSEAERGKMSTRNVDSGINLKELKFRFKVQGEPDKDS</sequence>
<evidence type="ECO:0000256" key="1">
    <source>
        <dbReference type="SAM" id="MobiDB-lite"/>
    </source>
</evidence>
<name>A0A4U5MCD7_STECR</name>
<dbReference type="Proteomes" id="UP000298663">
    <property type="component" value="Unassembled WGS sequence"/>
</dbReference>
<feature type="compositionally biased region" description="Low complexity" evidence="1">
    <location>
        <begin position="7"/>
        <end position="25"/>
    </location>
</feature>
<keyword evidence="3" id="KW-1185">Reference proteome</keyword>
<reference evidence="2 3" key="1">
    <citation type="journal article" date="2015" name="Genome Biol.">
        <title>Comparative genomics of Steinernema reveals deeply conserved gene regulatory networks.</title>
        <authorList>
            <person name="Dillman A.R."/>
            <person name="Macchietto M."/>
            <person name="Porter C.F."/>
            <person name="Rogers A."/>
            <person name="Williams B."/>
            <person name="Antoshechkin I."/>
            <person name="Lee M.M."/>
            <person name="Goodwin Z."/>
            <person name="Lu X."/>
            <person name="Lewis E.E."/>
            <person name="Goodrich-Blair H."/>
            <person name="Stock S.P."/>
            <person name="Adams B.J."/>
            <person name="Sternberg P.W."/>
            <person name="Mortazavi A."/>
        </authorList>
    </citation>
    <scope>NUCLEOTIDE SEQUENCE [LARGE SCALE GENOMIC DNA]</scope>
    <source>
        <strain evidence="2 3">ALL</strain>
    </source>
</reference>
<feature type="compositionally biased region" description="Low complexity" evidence="1">
    <location>
        <begin position="87"/>
        <end position="98"/>
    </location>
</feature>
<feature type="region of interest" description="Disordered" evidence="1">
    <location>
        <begin position="1"/>
        <end position="115"/>
    </location>
</feature>
<dbReference type="AlphaFoldDB" id="A0A4U5MCD7"/>
<organism evidence="2 3">
    <name type="scientific">Steinernema carpocapsae</name>
    <name type="common">Entomopathogenic nematode</name>
    <dbReference type="NCBI Taxonomy" id="34508"/>
    <lineage>
        <taxon>Eukaryota</taxon>
        <taxon>Metazoa</taxon>
        <taxon>Ecdysozoa</taxon>
        <taxon>Nematoda</taxon>
        <taxon>Chromadorea</taxon>
        <taxon>Rhabditida</taxon>
        <taxon>Tylenchina</taxon>
        <taxon>Panagrolaimomorpha</taxon>
        <taxon>Strongyloidoidea</taxon>
        <taxon>Steinernematidae</taxon>
        <taxon>Steinernema</taxon>
    </lineage>
</organism>
<dbReference type="OrthoDB" id="5812818at2759"/>
<gene>
    <name evidence="2" type="ORF">L596_022953</name>
</gene>
<protein>
    <submittedName>
        <fullName evidence="2">Uncharacterized protein</fullName>
    </submittedName>
</protein>
<reference evidence="2 3" key="2">
    <citation type="journal article" date="2019" name="G3 (Bethesda)">
        <title>Hybrid Assembly of the Genome of the Entomopathogenic Nematode Steinernema carpocapsae Identifies the X-Chromosome.</title>
        <authorList>
            <person name="Serra L."/>
            <person name="Macchietto M."/>
            <person name="Macias-Munoz A."/>
            <person name="McGill C.J."/>
            <person name="Rodriguez I.M."/>
            <person name="Rodriguez B."/>
            <person name="Murad R."/>
            <person name="Mortazavi A."/>
        </authorList>
    </citation>
    <scope>NUCLEOTIDE SEQUENCE [LARGE SCALE GENOMIC DNA]</scope>
    <source>
        <strain evidence="2 3">ALL</strain>
    </source>
</reference>
<comment type="caution">
    <text evidence="2">The sequence shown here is derived from an EMBL/GenBank/DDBJ whole genome shotgun (WGS) entry which is preliminary data.</text>
</comment>